<name>A0A5E3ZXD0_9ACTN</name>
<evidence type="ECO:0000256" key="5">
    <source>
        <dbReference type="RuleBase" id="RU003615"/>
    </source>
</evidence>
<dbReference type="SUPFAM" id="SSF51445">
    <property type="entry name" value="(Trans)glycosidases"/>
    <property type="match status" value="1"/>
</dbReference>
<proteinExistence type="inferred from homology"/>
<evidence type="ECO:0000313" key="10">
    <source>
        <dbReference type="Proteomes" id="UP000324288"/>
    </source>
</evidence>
<dbReference type="InterPro" id="IPR017853">
    <property type="entry name" value="GH"/>
</dbReference>
<dbReference type="GO" id="GO:0005975">
    <property type="term" value="P:carbohydrate metabolic process"/>
    <property type="evidence" value="ECO:0007669"/>
    <property type="project" value="InterPro"/>
</dbReference>
<organism evidence="9 10">
    <name type="scientific">Lawsonella clevelandensis</name>
    <dbReference type="NCBI Taxonomy" id="1528099"/>
    <lineage>
        <taxon>Bacteria</taxon>
        <taxon>Bacillati</taxon>
        <taxon>Actinomycetota</taxon>
        <taxon>Actinomycetes</taxon>
        <taxon>Mycobacteriales</taxon>
        <taxon>Lawsonellaceae</taxon>
        <taxon>Lawsonella</taxon>
    </lineage>
</organism>
<gene>
    <name evidence="9" type="primary">aml</name>
    <name evidence="9" type="ORF">LC603019_00486</name>
</gene>
<sequence length="519" mass="57258">MQLTSTRAPRSSWLSLAFIVTSVVAVGAIIASLIISFAHSEQTPPGGLVRQSVAARQHTTTTPRERAFRDVGLQMFQWPWNAIAEECRSSLGTMGIRRVLISPPHENLNIPTWTSSYAPISYRLDSKLGTRDELRRMVETCHAHGVDIIADAVMNHMAPAIPPFRGIAGSTFHRYSYPGIYSSADFHHCHLTPDGVLHTYFDRGQVQQCDALGLPDLDTGSPHVQKVLHAYLRDLLSVGVDGFRIDAAKHISAADVAGILSVVPADKFVVQEVIIGLHEPIHPQEYFQNGRVFDFAFAGVVKDALQYGDLFGLFSTGAERGLLPLSQAVPIVTNHDFERDVNLLTYRDGWVYHFATLLMLATQHGSPFLYSGYAFDSRDQPAPSTPAGLVDTPHCTPHLLRPRVGQFLCVQRDAAYRTMVEWRYRAMNGTLQPRQNHTSDIPVLAPARIVWFQPGVVALMRNGLLFVANWSGHPVKIPLAPGQTDSTSLISLHAGRVELDHTLLTVPQGDIVVSMRAAH</sequence>
<evidence type="ECO:0000256" key="7">
    <source>
        <dbReference type="SAM" id="Phobius"/>
    </source>
</evidence>
<dbReference type="GO" id="GO:0043169">
    <property type="term" value="F:cation binding"/>
    <property type="evidence" value="ECO:0007669"/>
    <property type="project" value="InterPro"/>
</dbReference>
<dbReference type="PANTHER" id="PTHR43447">
    <property type="entry name" value="ALPHA-AMYLASE"/>
    <property type="match status" value="1"/>
</dbReference>
<dbReference type="Pfam" id="PF00128">
    <property type="entry name" value="Alpha-amylase"/>
    <property type="match status" value="1"/>
</dbReference>
<evidence type="ECO:0000256" key="3">
    <source>
        <dbReference type="ARBA" id="ARBA00023277"/>
    </source>
</evidence>
<feature type="transmembrane region" description="Helical" evidence="7">
    <location>
        <begin position="12"/>
        <end position="35"/>
    </location>
</feature>
<dbReference type="EMBL" id="LR584267">
    <property type="protein sequence ID" value="VHO00129.1"/>
    <property type="molecule type" value="Genomic_DNA"/>
</dbReference>
<dbReference type="AlphaFoldDB" id="A0A5E3ZXD0"/>
<dbReference type="Gene3D" id="3.20.20.80">
    <property type="entry name" value="Glycosidases"/>
    <property type="match status" value="1"/>
</dbReference>
<dbReference type="InterPro" id="IPR006046">
    <property type="entry name" value="Alpha_amylase"/>
</dbReference>
<keyword evidence="7" id="KW-0472">Membrane</keyword>
<dbReference type="SMART" id="SM00642">
    <property type="entry name" value="Aamy"/>
    <property type="match status" value="1"/>
</dbReference>
<accession>A0A5E3ZXD0</accession>
<dbReference type="InterPro" id="IPR006047">
    <property type="entry name" value="GH13_cat_dom"/>
</dbReference>
<evidence type="ECO:0000313" key="9">
    <source>
        <dbReference type="EMBL" id="VHO00129.1"/>
    </source>
</evidence>
<evidence type="ECO:0000259" key="8">
    <source>
        <dbReference type="SMART" id="SM00642"/>
    </source>
</evidence>
<comment type="catalytic activity">
    <reaction evidence="6">
        <text>Endohydrolysis of (1-&gt;4)-alpha-D-glucosidic linkages in polysaccharides containing three or more (1-&gt;4)-alpha-linked D-glucose units.</text>
        <dbReference type="EC" id="3.2.1.1"/>
    </reaction>
</comment>
<dbReference type="EC" id="3.2.1.1" evidence="6"/>
<feature type="domain" description="Glycosyl hydrolase family 13 catalytic" evidence="8">
    <location>
        <begin position="70"/>
        <end position="423"/>
    </location>
</feature>
<dbReference type="Proteomes" id="UP000324288">
    <property type="component" value="Chromosome"/>
</dbReference>
<keyword evidence="2 6" id="KW-0378">Hydrolase</keyword>
<evidence type="ECO:0000256" key="2">
    <source>
        <dbReference type="ARBA" id="ARBA00022801"/>
    </source>
</evidence>
<keyword evidence="4 6" id="KW-0326">Glycosidase</keyword>
<protein>
    <recommendedName>
        <fullName evidence="6">Alpha-amylase</fullName>
        <ecNumber evidence="6">3.2.1.1</ecNumber>
    </recommendedName>
</protein>
<evidence type="ECO:0000256" key="6">
    <source>
        <dbReference type="RuleBase" id="RU361134"/>
    </source>
</evidence>
<dbReference type="PRINTS" id="PR00110">
    <property type="entry name" value="ALPHAAMYLASE"/>
</dbReference>
<keyword evidence="3 6" id="KW-0119">Carbohydrate metabolism</keyword>
<keyword evidence="10" id="KW-1185">Reference proteome</keyword>
<dbReference type="GO" id="GO:0004556">
    <property type="term" value="F:alpha-amylase activity"/>
    <property type="evidence" value="ECO:0007669"/>
    <property type="project" value="UniProtKB-UniRule"/>
</dbReference>
<evidence type="ECO:0000256" key="4">
    <source>
        <dbReference type="ARBA" id="ARBA00023295"/>
    </source>
</evidence>
<comment type="similarity">
    <text evidence="1 5">Belongs to the glycosyl hydrolase 13 family.</text>
</comment>
<reference evidence="9 10" key="1">
    <citation type="submission" date="2019-04" db="EMBL/GenBank/DDBJ databases">
        <authorList>
            <person name="Seth-Smith MB H."/>
            <person name="Seth-Smith H."/>
        </authorList>
    </citation>
    <scope>NUCLEOTIDE SEQUENCE [LARGE SCALE GENOMIC DNA]</scope>
    <source>
        <strain evidence="9">USB-603019</strain>
    </source>
</reference>
<keyword evidence="7" id="KW-1133">Transmembrane helix</keyword>
<keyword evidence="7" id="KW-0812">Transmembrane</keyword>
<evidence type="ECO:0000256" key="1">
    <source>
        <dbReference type="ARBA" id="ARBA00008061"/>
    </source>
</evidence>